<gene>
    <name evidence="1" type="ordered locus">Acfer_1055</name>
</gene>
<sequence>MSKIQNIKHQQALEYWIHMVKEQQESGLSVKAFCRSRQISHHAMYYWIKEMREEVLLANANPNASACPTTQFAAVSQAREEHHPCGNMVVHVGPASLEIPAGISASELQRMLQVLKDVFLC</sequence>
<reference evidence="1 2" key="1">
    <citation type="journal article" date="2010" name="Stand. Genomic Sci.">
        <title>Complete genome sequence of Acidaminococcus fermentans type strain (VR4).</title>
        <authorList>
            <person name="Chang Y.J."/>
            <person name="Pukall R."/>
            <person name="Saunders E."/>
            <person name="Lapidus A."/>
            <person name="Copeland A."/>
            <person name="Nolan M."/>
            <person name="Glavina Del Rio T."/>
            <person name="Lucas S."/>
            <person name="Chen F."/>
            <person name="Tice H."/>
            <person name="Cheng J.F."/>
            <person name="Han C."/>
            <person name="Detter J.C."/>
            <person name="Bruce D."/>
            <person name="Goodwin L."/>
            <person name="Pitluck S."/>
            <person name="Mikhailova N."/>
            <person name="Liolios K."/>
            <person name="Pati A."/>
            <person name="Ivanova N."/>
            <person name="Mavromatis K."/>
            <person name="Chen A."/>
            <person name="Palaniappan K."/>
            <person name="Land M."/>
            <person name="Hauser L."/>
            <person name="Jeffries C.D."/>
            <person name="Brettin T."/>
            <person name="Rohde M."/>
            <person name="Goker M."/>
            <person name="Bristow J."/>
            <person name="Eisen J.A."/>
            <person name="Markowitz V."/>
            <person name="Hugenholtz P."/>
            <person name="Kyrpides N.C."/>
            <person name="Klenk H.P."/>
        </authorList>
    </citation>
    <scope>NUCLEOTIDE SEQUENCE [LARGE SCALE GENOMIC DNA]</scope>
    <source>
        <strain evidence="2">ATCC 25085 / DSM 20731 / CCUG 9996 / CIP 106432 / VR4</strain>
    </source>
</reference>
<organism evidence="1 2">
    <name type="scientific">Acidaminococcus fermentans (strain ATCC 25085 / DSM 20731 / CCUG 9996 / CIP 106432 / VR4)</name>
    <dbReference type="NCBI Taxonomy" id="591001"/>
    <lineage>
        <taxon>Bacteria</taxon>
        <taxon>Bacillati</taxon>
        <taxon>Bacillota</taxon>
        <taxon>Negativicutes</taxon>
        <taxon>Acidaminococcales</taxon>
        <taxon>Acidaminococcaceae</taxon>
        <taxon>Acidaminococcus</taxon>
    </lineage>
</organism>
<dbReference type="Pfam" id="PF01527">
    <property type="entry name" value="HTH_Tnp_1"/>
    <property type="match status" value="1"/>
</dbReference>
<evidence type="ECO:0008006" key="3">
    <source>
        <dbReference type="Google" id="ProtNLM"/>
    </source>
</evidence>
<evidence type="ECO:0000313" key="2">
    <source>
        <dbReference type="Proteomes" id="UP000001902"/>
    </source>
</evidence>
<dbReference type="AlphaFoldDB" id="D2RK22"/>
<dbReference type="STRING" id="591001.Acfer_1055"/>
<dbReference type="NCBIfam" id="NF047593">
    <property type="entry name" value="IS66_ISAeme5_TnpA"/>
    <property type="match status" value="1"/>
</dbReference>
<keyword evidence="2" id="KW-1185">Reference proteome</keyword>
<accession>D2RK22</accession>
<dbReference type="GO" id="GO:0004803">
    <property type="term" value="F:transposase activity"/>
    <property type="evidence" value="ECO:0007669"/>
    <property type="project" value="InterPro"/>
</dbReference>
<protein>
    <recommendedName>
        <fullName evidence="3">Transposase</fullName>
    </recommendedName>
</protein>
<evidence type="ECO:0000313" key="1">
    <source>
        <dbReference type="EMBL" id="ADB47424.1"/>
    </source>
</evidence>
<dbReference type="GO" id="GO:0003677">
    <property type="term" value="F:DNA binding"/>
    <property type="evidence" value="ECO:0007669"/>
    <property type="project" value="InterPro"/>
</dbReference>
<dbReference type="Proteomes" id="UP000001902">
    <property type="component" value="Chromosome"/>
</dbReference>
<dbReference type="HOGENOM" id="CLU_151804_1_2_9"/>
<dbReference type="GO" id="GO:0006313">
    <property type="term" value="P:DNA transposition"/>
    <property type="evidence" value="ECO:0007669"/>
    <property type="project" value="InterPro"/>
</dbReference>
<dbReference type="InterPro" id="IPR002514">
    <property type="entry name" value="Transposase_8"/>
</dbReference>
<dbReference type="eggNOG" id="COG2963">
    <property type="taxonomic scope" value="Bacteria"/>
</dbReference>
<dbReference type="EMBL" id="CP001859">
    <property type="protein sequence ID" value="ADB47424.1"/>
    <property type="molecule type" value="Genomic_DNA"/>
</dbReference>
<proteinExistence type="predicted"/>
<dbReference type="KEGG" id="afn:Acfer_1055"/>
<name>D2RK22_ACIFV</name>